<dbReference type="InterPro" id="IPR007471">
    <property type="entry name" value="N-end_Aminoacyl_Trfase_N"/>
</dbReference>
<evidence type="ECO:0000256" key="1">
    <source>
        <dbReference type="ARBA" id="ARBA00022490"/>
    </source>
</evidence>
<dbReference type="AlphaFoldDB" id="A0A222FM76"/>
<organism evidence="6 7">
    <name type="scientific">Bacterioplanes sanyensis</name>
    <dbReference type="NCBI Taxonomy" id="1249553"/>
    <lineage>
        <taxon>Bacteria</taxon>
        <taxon>Pseudomonadati</taxon>
        <taxon>Pseudomonadota</taxon>
        <taxon>Gammaproteobacteria</taxon>
        <taxon>Oceanospirillales</taxon>
        <taxon>Oceanospirillaceae</taxon>
        <taxon>Bacterioplanes</taxon>
    </lineage>
</organism>
<keyword evidence="7" id="KW-1185">Reference proteome</keyword>
<keyword evidence="1" id="KW-0963">Cytoplasm</keyword>
<dbReference type="RefSeq" id="WP_094060946.1">
    <property type="nucleotide sequence ID" value="NZ_CP022530.1"/>
</dbReference>
<keyword evidence="2 6" id="KW-0808">Transferase</keyword>
<dbReference type="SUPFAM" id="SSF55729">
    <property type="entry name" value="Acyl-CoA N-acyltransferases (Nat)"/>
    <property type="match status" value="1"/>
</dbReference>
<feature type="domain" description="N-end rule aminoacyl transferase C-terminal" evidence="5">
    <location>
        <begin position="103"/>
        <end position="224"/>
    </location>
</feature>
<evidence type="ECO:0000259" key="4">
    <source>
        <dbReference type="Pfam" id="PF04376"/>
    </source>
</evidence>
<dbReference type="KEGG" id="bsan:CHH28_14300"/>
<gene>
    <name evidence="6" type="ORF">CHH28_14300</name>
</gene>
<sequence length="233" mass="27296">MRSLSLYRPTQTTPCGYLPNHWSRSDYVDPRVALTTEELTQLNRLGFRRSGQLLYRPACPDCNACESARFEPLKLRINRRLKRAIKYCRPFHLAVETAHYSDEHYRLYRAYINARHRDGAMYPPSQQQYEEFITSHFGNTAFLTLRCGEQLIGCLVFDLLQDGVSSVYCYFDTHYEHCSPGRYLIYSLSAVAIALKLPYHYLGYYIDNCKKMTYKAEWQPLDLLQNGVWQAKS</sequence>
<evidence type="ECO:0000256" key="3">
    <source>
        <dbReference type="ARBA" id="ARBA00023315"/>
    </source>
</evidence>
<accession>A0A222FM76</accession>
<dbReference type="InterPro" id="IPR030700">
    <property type="entry name" value="N-end_Aminoacyl_Trfase"/>
</dbReference>
<keyword evidence="3" id="KW-0012">Acyltransferase</keyword>
<proteinExistence type="predicted"/>
<dbReference type="Proteomes" id="UP000202440">
    <property type="component" value="Chromosome"/>
</dbReference>
<evidence type="ECO:0000259" key="5">
    <source>
        <dbReference type="Pfam" id="PF04377"/>
    </source>
</evidence>
<evidence type="ECO:0000313" key="6">
    <source>
        <dbReference type="EMBL" id="ASP39772.1"/>
    </source>
</evidence>
<dbReference type="GO" id="GO:0071596">
    <property type="term" value="P:ubiquitin-dependent protein catabolic process via the N-end rule pathway"/>
    <property type="evidence" value="ECO:0007669"/>
    <property type="project" value="InterPro"/>
</dbReference>
<dbReference type="InterPro" id="IPR007472">
    <property type="entry name" value="N-end_Aminoacyl_Trfase_C"/>
</dbReference>
<protein>
    <submittedName>
        <fullName evidence="6">Arginyltransferase</fullName>
    </submittedName>
</protein>
<dbReference type="PIRSF" id="PIRSF037208">
    <property type="entry name" value="ATE_pro_prd"/>
    <property type="match status" value="1"/>
</dbReference>
<dbReference type="EMBL" id="CP022530">
    <property type="protein sequence ID" value="ASP39772.1"/>
    <property type="molecule type" value="Genomic_DNA"/>
</dbReference>
<dbReference type="OrthoDB" id="9782022at2"/>
<name>A0A222FM76_9GAMM</name>
<dbReference type="PANTHER" id="PTHR21367:SF1">
    <property type="entry name" value="ARGINYL-TRNA--PROTEIN TRANSFERASE 1"/>
    <property type="match status" value="1"/>
</dbReference>
<dbReference type="InterPro" id="IPR016181">
    <property type="entry name" value="Acyl_CoA_acyltransferase"/>
</dbReference>
<dbReference type="GO" id="GO:0004057">
    <property type="term" value="F:arginyl-tRNA--protein transferase activity"/>
    <property type="evidence" value="ECO:0007669"/>
    <property type="project" value="InterPro"/>
</dbReference>
<dbReference type="GO" id="GO:0005737">
    <property type="term" value="C:cytoplasm"/>
    <property type="evidence" value="ECO:0007669"/>
    <property type="project" value="TreeGrafter"/>
</dbReference>
<reference evidence="6 7" key="1">
    <citation type="submission" date="2017-07" db="EMBL/GenBank/DDBJ databases">
        <title>Annotated genome sequence of Bacterioplanes sanyensis isolated from Red Sea.</title>
        <authorList>
            <person name="Rehman Z.U."/>
        </authorList>
    </citation>
    <scope>NUCLEOTIDE SEQUENCE [LARGE SCALE GENOMIC DNA]</scope>
    <source>
        <strain evidence="6 7">NV9</strain>
    </source>
</reference>
<dbReference type="InterPro" id="IPR017138">
    <property type="entry name" value="Asp_Glu_LeuTrfase"/>
</dbReference>
<dbReference type="GO" id="GO:0008914">
    <property type="term" value="F:leucyl-tRNA--protein transferase activity"/>
    <property type="evidence" value="ECO:0007669"/>
    <property type="project" value="InterPro"/>
</dbReference>
<evidence type="ECO:0000256" key="2">
    <source>
        <dbReference type="ARBA" id="ARBA00022679"/>
    </source>
</evidence>
<evidence type="ECO:0000313" key="7">
    <source>
        <dbReference type="Proteomes" id="UP000202440"/>
    </source>
</evidence>
<dbReference type="Pfam" id="PF04376">
    <property type="entry name" value="ATE_N"/>
    <property type="match status" value="1"/>
</dbReference>
<dbReference type="PANTHER" id="PTHR21367">
    <property type="entry name" value="ARGININE-TRNA-PROTEIN TRANSFERASE 1"/>
    <property type="match status" value="1"/>
</dbReference>
<dbReference type="Pfam" id="PF04377">
    <property type="entry name" value="ATE_C"/>
    <property type="match status" value="1"/>
</dbReference>
<feature type="domain" description="N-end aminoacyl transferase N-terminal" evidence="4">
    <location>
        <begin position="14"/>
        <end position="83"/>
    </location>
</feature>